<reference evidence="1 2" key="1">
    <citation type="journal article" date="2019" name="Int. J. Syst. Evol. Microbiol.">
        <title>The Global Catalogue of Microorganisms (GCM) 10K type strain sequencing project: providing services to taxonomists for standard genome sequencing and annotation.</title>
        <authorList>
            <consortium name="The Broad Institute Genomics Platform"/>
            <consortium name="The Broad Institute Genome Sequencing Center for Infectious Disease"/>
            <person name="Wu L."/>
            <person name="Ma J."/>
        </authorList>
    </citation>
    <scope>NUCLEOTIDE SEQUENCE [LARGE SCALE GENOMIC DNA]</scope>
    <source>
        <strain evidence="1 2">JCM 14162</strain>
    </source>
</reference>
<organism evidence="1 2">
    <name type="scientific">Parasphingorhabdus litoris</name>
    <dbReference type="NCBI Taxonomy" id="394733"/>
    <lineage>
        <taxon>Bacteria</taxon>
        <taxon>Pseudomonadati</taxon>
        <taxon>Pseudomonadota</taxon>
        <taxon>Alphaproteobacteria</taxon>
        <taxon>Sphingomonadales</taxon>
        <taxon>Sphingomonadaceae</taxon>
        <taxon>Parasphingorhabdus</taxon>
    </lineage>
</organism>
<name>A0ABN1A4G5_9SPHN</name>
<dbReference type="EMBL" id="BAAAEM010000002">
    <property type="protein sequence ID" value="GAA0467288.1"/>
    <property type="molecule type" value="Genomic_DNA"/>
</dbReference>
<protein>
    <submittedName>
        <fullName evidence="1">Uncharacterized protein</fullName>
    </submittedName>
</protein>
<evidence type="ECO:0000313" key="2">
    <source>
        <dbReference type="Proteomes" id="UP001500713"/>
    </source>
</evidence>
<evidence type="ECO:0000313" key="1">
    <source>
        <dbReference type="EMBL" id="GAA0467288.1"/>
    </source>
</evidence>
<sequence length="76" mass="8520">MSNEPRTTFCTAKSQYIQTPIRKEYAIIIDKIQRIMSKLTTVSCFFHRVMLAILANAAVIKAVTVSIAELPVTLGY</sequence>
<dbReference type="RefSeq" id="WP_229953953.1">
    <property type="nucleotide sequence ID" value="NZ_BAAAEM010000002.1"/>
</dbReference>
<proteinExistence type="predicted"/>
<gene>
    <name evidence="1" type="ORF">GCM10009096_05050</name>
</gene>
<accession>A0ABN1A4G5</accession>
<dbReference type="Proteomes" id="UP001500713">
    <property type="component" value="Unassembled WGS sequence"/>
</dbReference>
<keyword evidence="2" id="KW-1185">Reference proteome</keyword>
<comment type="caution">
    <text evidence="1">The sequence shown here is derived from an EMBL/GenBank/DDBJ whole genome shotgun (WGS) entry which is preliminary data.</text>
</comment>